<evidence type="ECO:0000259" key="9">
    <source>
        <dbReference type="PROSITE" id="PS50850"/>
    </source>
</evidence>
<evidence type="ECO:0000256" key="5">
    <source>
        <dbReference type="ARBA" id="ARBA00022692"/>
    </source>
</evidence>
<dbReference type="PANTHER" id="PTHR42718">
    <property type="entry name" value="MAJOR FACILITATOR SUPERFAMILY MULTIDRUG TRANSPORTER MFSC"/>
    <property type="match status" value="1"/>
</dbReference>
<sequence>MDDRPETPPLSPLMLLGLVAGPVLSMVDSAVVNVAVPEIARDLGGDLPTVQWTISGYLLSMAAGLAASAYLGRRFGLLRAYSWVLAAFTLASALCALAPGVQALIAARALQGLVAAPMVPLAVGMLLGRGAGKMPVTGGLIFFAAPAIGPALGGLLISAYGWRSAFLINVPLGLVALVGAVRAARSAGAPGDRGARLDVPGLMVLAPGLALTAYGTSEAAQRGWPSTAAWWATGVALLAVYVMWARRERPVRPVVDLGLLADPRRALAVALAGAASVVLFAVLFLVPVFLRGVQNASTTLTGLVLLPQGLVMGLGMALGNRTAERFAIRGIVAFGMAVLAASTGLLLLLEATTPSWATALLLCGRGLALGFTVQPLTIMLLSGLPDDRVPDANTLYSISQRLAGSVGIALLATFYSSHAITGSPVDALHASGLLLSAVAGVGALAALALRHTPVPRSEGVAAQA</sequence>
<accession>A0A8J3UKY8</accession>
<feature type="transmembrane region" description="Helical" evidence="8">
    <location>
        <begin position="228"/>
        <end position="245"/>
    </location>
</feature>
<evidence type="ECO:0000313" key="11">
    <source>
        <dbReference type="Proteomes" id="UP000644610"/>
    </source>
</evidence>
<feature type="transmembrane region" description="Helical" evidence="8">
    <location>
        <begin position="355"/>
        <end position="381"/>
    </location>
</feature>
<comment type="subcellular location">
    <subcellularLocation>
        <location evidence="1">Cell membrane</location>
        <topology evidence="1">Multi-pass membrane protein</topology>
    </subcellularLocation>
</comment>
<protein>
    <submittedName>
        <fullName evidence="10">MFS transporter</fullName>
    </submittedName>
</protein>
<dbReference type="InterPro" id="IPR004638">
    <property type="entry name" value="EmrB-like"/>
</dbReference>
<feature type="transmembrane region" description="Helical" evidence="8">
    <location>
        <begin position="296"/>
        <end position="319"/>
    </location>
</feature>
<comment type="caution">
    <text evidence="10">The sequence shown here is derived from an EMBL/GenBank/DDBJ whole genome shotgun (WGS) entry which is preliminary data.</text>
</comment>
<dbReference type="RefSeq" id="WP_203971492.1">
    <property type="nucleotide sequence ID" value="NZ_BAAAKY010000005.1"/>
</dbReference>
<name>A0A8J3UKY8_9ACTN</name>
<evidence type="ECO:0000256" key="1">
    <source>
        <dbReference type="ARBA" id="ARBA00004651"/>
    </source>
</evidence>
<feature type="transmembrane region" description="Helical" evidence="8">
    <location>
        <begin position="326"/>
        <end position="349"/>
    </location>
</feature>
<comment type="similarity">
    <text evidence="2">Belongs to the major facilitator superfamily. EmrB family.</text>
</comment>
<evidence type="ECO:0000256" key="3">
    <source>
        <dbReference type="ARBA" id="ARBA00022448"/>
    </source>
</evidence>
<organism evidence="10 11">
    <name type="scientific">Planotetraspora silvatica</name>
    <dbReference type="NCBI Taxonomy" id="234614"/>
    <lineage>
        <taxon>Bacteria</taxon>
        <taxon>Bacillati</taxon>
        <taxon>Actinomycetota</taxon>
        <taxon>Actinomycetes</taxon>
        <taxon>Streptosporangiales</taxon>
        <taxon>Streptosporangiaceae</taxon>
        <taxon>Planotetraspora</taxon>
    </lineage>
</organism>
<feature type="transmembrane region" description="Helical" evidence="8">
    <location>
        <begin position="402"/>
        <end position="421"/>
    </location>
</feature>
<dbReference type="GO" id="GO:0022857">
    <property type="term" value="F:transmembrane transporter activity"/>
    <property type="evidence" value="ECO:0007669"/>
    <property type="project" value="InterPro"/>
</dbReference>
<dbReference type="NCBIfam" id="TIGR00711">
    <property type="entry name" value="efflux_EmrB"/>
    <property type="match status" value="1"/>
</dbReference>
<keyword evidence="7 8" id="KW-0472">Membrane</keyword>
<feature type="domain" description="Major facilitator superfamily (MFS) profile" evidence="9">
    <location>
        <begin position="14"/>
        <end position="454"/>
    </location>
</feature>
<feature type="transmembrane region" description="Helical" evidence="8">
    <location>
        <begin position="83"/>
        <end position="103"/>
    </location>
</feature>
<dbReference type="SUPFAM" id="SSF103473">
    <property type="entry name" value="MFS general substrate transporter"/>
    <property type="match status" value="1"/>
</dbReference>
<keyword evidence="3" id="KW-0813">Transport</keyword>
<evidence type="ECO:0000313" key="10">
    <source>
        <dbReference type="EMBL" id="GII44204.1"/>
    </source>
</evidence>
<keyword evidence="4" id="KW-1003">Cell membrane</keyword>
<dbReference type="EMBL" id="BOOQ01000002">
    <property type="protein sequence ID" value="GII44204.1"/>
    <property type="molecule type" value="Genomic_DNA"/>
</dbReference>
<evidence type="ECO:0000256" key="6">
    <source>
        <dbReference type="ARBA" id="ARBA00022989"/>
    </source>
</evidence>
<keyword evidence="6 8" id="KW-1133">Transmembrane helix</keyword>
<dbReference type="AlphaFoldDB" id="A0A8J3UKY8"/>
<feature type="transmembrane region" description="Helical" evidence="8">
    <location>
        <begin position="266"/>
        <end position="290"/>
    </location>
</feature>
<keyword evidence="11" id="KW-1185">Reference proteome</keyword>
<evidence type="ECO:0000256" key="8">
    <source>
        <dbReference type="SAM" id="Phobius"/>
    </source>
</evidence>
<gene>
    <name evidence="10" type="ORF">Psi02_06280</name>
</gene>
<dbReference type="Gene3D" id="1.20.1250.20">
    <property type="entry name" value="MFS general substrate transporter like domains"/>
    <property type="match status" value="1"/>
</dbReference>
<evidence type="ECO:0000256" key="2">
    <source>
        <dbReference type="ARBA" id="ARBA00008537"/>
    </source>
</evidence>
<dbReference type="InterPro" id="IPR011701">
    <property type="entry name" value="MFS"/>
</dbReference>
<evidence type="ECO:0000256" key="4">
    <source>
        <dbReference type="ARBA" id="ARBA00022475"/>
    </source>
</evidence>
<dbReference type="Pfam" id="PF07690">
    <property type="entry name" value="MFS_1"/>
    <property type="match status" value="1"/>
</dbReference>
<feature type="transmembrane region" description="Helical" evidence="8">
    <location>
        <begin position="109"/>
        <end position="128"/>
    </location>
</feature>
<feature type="transmembrane region" description="Helical" evidence="8">
    <location>
        <begin position="197"/>
        <end position="216"/>
    </location>
</feature>
<feature type="transmembrane region" description="Helical" evidence="8">
    <location>
        <begin position="140"/>
        <end position="160"/>
    </location>
</feature>
<feature type="transmembrane region" description="Helical" evidence="8">
    <location>
        <begin position="427"/>
        <end position="449"/>
    </location>
</feature>
<dbReference type="PROSITE" id="PS50850">
    <property type="entry name" value="MFS"/>
    <property type="match status" value="1"/>
</dbReference>
<keyword evidence="5 8" id="KW-0812">Transmembrane</keyword>
<dbReference type="InterPro" id="IPR020846">
    <property type="entry name" value="MFS_dom"/>
</dbReference>
<feature type="transmembrane region" description="Helical" evidence="8">
    <location>
        <begin position="166"/>
        <end position="185"/>
    </location>
</feature>
<feature type="transmembrane region" description="Helical" evidence="8">
    <location>
        <begin position="12"/>
        <end position="32"/>
    </location>
</feature>
<dbReference type="PANTHER" id="PTHR42718:SF9">
    <property type="entry name" value="MAJOR FACILITATOR SUPERFAMILY MULTIDRUG TRANSPORTER MFSC"/>
    <property type="match status" value="1"/>
</dbReference>
<dbReference type="GO" id="GO:0005886">
    <property type="term" value="C:plasma membrane"/>
    <property type="evidence" value="ECO:0007669"/>
    <property type="project" value="UniProtKB-SubCell"/>
</dbReference>
<feature type="transmembrane region" description="Helical" evidence="8">
    <location>
        <begin position="52"/>
        <end position="71"/>
    </location>
</feature>
<evidence type="ECO:0000256" key="7">
    <source>
        <dbReference type="ARBA" id="ARBA00023136"/>
    </source>
</evidence>
<proteinExistence type="inferred from homology"/>
<dbReference type="Gene3D" id="1.20.1720.10">
    <property type="entry name" value="Multidrug resistance protein D"/>
    <property type="match status" value="1"/>
</dbReference>
<reference evidence="10" key="1">
    <citation type="submission" date="2021-01" db="EMBL/GenBank/DDBJ databases">
        <title>Whole genome shotgun sequence of Planotetraspora silvatica NBRC 100141.</title>
        <authorList>
            <person name="Komaki H."/>
            <person name="Tamura T."/>
        </authorList>
    </citation>
    <scope>NUCLEOTIDE SEQUENCE</scope>
    <source>
        <strain evidence="10">NBRC 100141</strain>
    </source>
</reference>
<dbReference type="Proteomes" id="UP000644610">
    <property type="component" value="Unassembled WGS sequence"/>
</dbReference>
<dbReference type="InterPro" id="IPR036259">
    <property type="entry name" value="MFS_trans_sf"/>
</dbReference>